<dbReference type="GO" id="GO:0000160">
    <property type="term" value="P:phosphorelay signal transduction system"/>
    <property type="evidence" value="ECO:0007669"/>
    <property type="project" value="UniProtKB-KW"/>
</dbReference>
<evidence type="ECO:0000256" key="2">
    <source>
        <dbReference type="ARBA" id="ARBA00023012"/>
    </source>
</evidence>
<dbReference type="InterPro" id="IPR001789">
    <property type="entry name" value="Sig_transdc_resp-reg_receiver"/>
</dbReference>
<dbReference type="EMBL" id="JAATJA010000002">
    <property type="protein sequence ID" value="NJB68065.1"/>
    <property type="molecule type" value="Genomic_DNA"/>
</dbReference>
<keyword evidence="5" id="KW-0238">DNA-binding</keyword>
<keyword evidence="2" id="KW-0902">Two-component regulatory system</keyword>
<proteinExistence type="predicted"/>
<dbReference type="GO" id="GO:0003677">
    <property type="term" value="F:DNA binding"/>
    <property type="evidence" value="ECO:0007669"/>
    <property type="project" value="UniProtKB-KW"/>
</dbReference>
<evidence type="ECO:0000256" key="3">
    <source>
        <dbReference type="PROSITE-ProRule" id="PRU00169"/>
    </source>
</evidence>
<evidence type="ECO:0000313" key="5">
    <source>
        <dbReference type="EMBL" id="NJB68065.1"/>
    </source>
</evidence>
<reference evidence="5 6" key="1">
    <citation type="submission" date="2020-03" db="EMBL/GenBank/DDBJ databases">
        <title>Genomic Encyclopedia of Type Strains, Phase IV (KMG-IV): sequencing the most valuable type-strain genomes for metagenomic binning, comparative biology and taxonomic classification.</title>
        <authorList>
            <person name="Goeker M."/>
        </authorList>
    </citation>
    <scope>NUCLEOTIDE SEQUENCE [LARGE SCALE GENOMIC DNA]</scope>
    <source>
        <strain evidence="5 6">DSM 24233</strain>
    </source>
</reference>
<keyword evidence="6" id="KW-1185">Reference proteome</keyword>
<dbReference type="Gene3D" id="3.40.50.2300">
    <property type="match status" value="1"/>
</dbReference>
<gene>
    <name evidence="5" type="ORF">GGQ74_001738</name>
</gene>
<feature type="modified residue" description="4-aspartylphosphate" evidence="3">
    <location>
        <position position="54"/>
    </location>
</feature>
<dbReference type="AlphaFoldDB" id="A0A846QRP3"/>
<dbReference type="PANTHER" id="PTHR44591">
    <property type="entry name" value="STRESS RESPONSE REGULATOR PROTEIN 1"/>
    <property type="match status" value="1"/>
</dbReference>
<comment type="caution">
    <text evidence="5">The sequence shown here is derived from an EMBL/GenBank/DDBJ whole genome shotgun (WGS) entry which is preliminary data.</text>
</comment>
<name>A0A846QRP3_9BACT</name>
<feature type="domain" description="Response regulatory" evidence="4">
    <location>
        <begin position="5"/>
        <end position="119"/>
    </location>
</feature>
<dbReference type="PANTHER" id="PTHR44591:SF14">
    <property type="entry name" value="PROTEIN PILG"/>
    <property type="match status" value="1"/>
</dbReference>
<dbReference type="PROSITE" id="PS50110">
    <property type="entry name" value="RESPONSE_REGULATORY"/>
    <property type="match status" value="1"/>
</dbReference>
<dbReference type="Pfam" id="PF00072">
    <property type="entry name" value="Response_reg"/>
    <property type="match status" value="1"/>
</dbReference>
<dbReference type="InterPro" id="IPR050595">
    <property type="entry name" value="Bact_response_regulator"/>
</dbReference>
<dbReference type="InterPro" id="IPR011006">
    <property type="entry name" value="CheY-like_superfamily"/>
</dbReference>
<sequence>MAQLKVLVVDDEPDFIKLFVKRFSKRNLDVHGAHSGPEALAWLADNEADVVVLDVKMPGMDGIETLRELKKHHPLVEVIMLTGHGSVESGLTGMSLGAYDYVMKPFKIDDLLERILRARDRKRLNEQHAELGR</sequence>
<evidence type="ECO:0000313" key="6">
    <source>
        <dbReference type="Proteomes" id="UP000580856"/>
    </source>
</evidence>
<dbReference type="SUPFAM" id="SSF52172">
    <property type="entry name" value="CheY-like"/>
    <property type="match status" value="1"/>
</dbReference>
<dbReference type="RefSeq" id="WP_167941160.1">
    <property type="nucleotide sequence ID" value="NZ_JAATJA010000002.1"/>
</dbReference>
<accession>A0A846QRP3</accession>
<evidence type="ECO:0000256" key="1">
    <source>
        <dbReference type="ARBA" id="ARBA00022553"/>
    </source>
</evidence>
<protein>
    <submittedName>
        <fullName evidence="5">DNA-binding NtrC family response regulator</fullName>
    </submittedName>
</protein>
<organism evidence="5 6">
    <name type="scientific">Desulfobaculum xiamenense</name>
    <dbReference type="NCBI Taxonomy" id="995050"/>
    <lineage>
        <taxon>Bacteria</taxon>
        <taxon>Pseudomonadati</taxon>
        <taxon>Thermodesulfobacteriota</taxon>
        <taxon>Desulfovibrionia</taxon>
        <taxon>Desulfovibrionales</taxon>
        <taxon>Desulfovibrionaceae</taxon>
        <taxon>Desulfobaculum</taxon>
    </lineage>
</organism>
<dbReference type="Proteomes" id="UP000580856">
    <property type="component" value="Unassembled WGS sequence"/>
</dbReference>
<dbReference type="SMART" id="SM00448">
    <property type="entry name" value="REC"/>
    <property type="match status" value="1"/>
</dbReference>
<keyword evidence="1 3" id="KW-0597">Phosphoprotein</keyword>
<evidence type="ECO:0000259" key="4">
    <source>
        <dbReference type="PROSITE" id="PS50110"/>
    </source>
</evidence>